<keyword evidence="1" id="KW-0472">Membrane</keyword>
<gene>
    <name evidence="2" type="ORF">C480_02853</name>
</gene>
<reference evidence="2 3" key="1">
    <citation type="journal article" date="2014" name="PLoS Genet.">
        <title>Phylogenetically driven sequencing of extremely halophilic archaea reveals strategies for static and dynamic osmo-response.</title>
        <authorList>
            <person name="Becker E.A."/>
            <person name="Seitzer P.M."/>
            <person name="Tritt A."/>
            <person name="Larsen D."/>
            <person name="Krusor M."/>
            <person name="Yao A.I."/>
            <person name="Wu D."/>
            <person name="Madern D."/>
            <person name="Eisen J.A."/>
            <person name="Darling A.E."/>
            <person name="Facciotti M.T."/>
        </authorList>
    </citation>
    <scope>NUCLEOTIDE SEQUENCE [LARGE SCALE GENOMIC DNA]</scope>
    <source>
        <strain evidence="2 3">DSM 13077</strain>
    </source>
</reference>
<dbReference type="OrthoDB" id="169896at2157"/>
<dbReference type="Proteomes" id="UP000011591">
    <property type="component" value="Unassembled WGS sequence"/>
</dbReference>
<sequence length="266" mass="27750">MQGSPGDQQQRHGRGQIILIGAIALAFIILGIVVVFNGVLYTETISSSSTSQSAADVEVTQYELENGVAGIVHRSNLDDDDYSINGYPSLFRNVTASGGAVMTDIGIESSPASEATGATGDVDDLNGGNISADDHNAQVGHFVLEIEEFNGDGIVIDNSTDSTRIDSGTVGSTPARIDLVAGTVNGTSRSDVPQVFDPDTEYDDVTVTVGSNVDGTYELVAKGDNSLDTRLNTHNGAWAVTATITYESNTVSFEQTDDVSVYGGGT</sequence>
<protein>
    <submittedName>
        <fullName evidence="2">Uncharacterized protein</fullName>
    </submittedName>
</protein>
<evidence type="ECO:0000256" key="1">
    <source>
        <dbReference type="SAM" id="Phobius"/>
    </source>
</evidence>
<accession>M0BHF1</accession>
<keyword evidence="1" id="KW-0812">Transmembrane</keyword>
<evidence type="ECO:0000313" key="2">
    <source>
        <dbReference type="EMBL" id="ELZ09054.1"/>
    </source>
</evidence>
<keyword evidence="3" id="KW-1185">Reference proteome</keyword>
<proteinExistence type="predicted"/>
<dbReference type="PATRIC" id="fig|1227491.4.peg.585"/>
<evidence type="ECO:0000313" key="3">
    <source>
        <dbReference type="Proteomes" id="UP000011591"/>
    </source>
</evidence>
<dbReference type="RefSeq" id="WP_006664105.1">
    <property type="nucleotide sequence ID" value="NZ_AOIP01000012.1"/>
</dbReference>
<keyword evidence="1" id="KW-1133">Transmembrane helix</keyword>
<feature type="transmembrane region" description="Helical" evidence="1">
    <location>
        <begin position="17"/>
        <end position="41"/>
    </location>
</feature>
<name>M0BHF1_9EURY</name>
<comment type="caution">
    <text evidence="2">The sequence shown here is derived from an EMBL/GenBank/DDBJ whole genome shotgun (WGS) entry which is preliminary data.</text>
</comment>
<dbReference type="AlphaFoldDB" id="M0BHF1"/>
<dbReference type="EMBL" id="AOIP01000012">
    <property type="protein sequence ID" value="ELZ09054.1"/>
    <property type="molecule type" value="Genomic_DNA"/>
</dbReference>
<organism evidence="2 3">
    <name type="scientific">Natrialba aegyptia DSM 13077</name>
    <dbReference type="NCBI Taxonomy" id="1227491"/>
    <lineage>
        <taxon>Archaea</taxon>
        <taxon>Methanobacteriati</taxon>
        <taxon>Methanobacteriota</taxon>
        <taxon>Stenosarchaea group</taxon>
        <taxon>Halobacteria</taxon>
        <taxon>Halobacteriales</taxon>
        <taxon>Natrialbaceae</taxon>
        <taxon>Natrialba</taxon>
    </lineage>
</organism>